<gene>
    <name evidence="1" type="ORF">COS25_01865</name>
</gene>
<evidence type="ECO:0008006" key="3">
    <source>
        <dbReference type="Google" id="ProtNLM"/>
    </source>
</evidence>
<dbReference type="Gene3D" id="1.20.120.330">
    <property type="entry name" value="Nucleotidyltransferases domain 2"/>
    <property type="match status" value="1"/>
</dbReference>
<sequence length="142" mass="17093">MRELMSWETCKNEHIRNAQVDKEKIESIKRMCSIRQKIIPQIRIDDDTASVIATDYYEIIKELLIALMLKNKMKSDNHECLIAFFKHKFPKYEYEANAIYQLKEVRNRVSYDGVFVKKEYVLMNRLEFENIIKILLELLEEI</sequence>
<evidence type="ECO:0000313" key="1">
    <source>
        <dbReference type="EMBL" id="PIV45049.1"/>
    </source>
</evidence>
<proteinExistence type="predicted"/>
<dbReference type="EMBL" id="PETZ01000037">
    <property type="protein sequence ID" value="PIV45049.1"/>
    <property type="molecule type" value="Genomic_DNA"/>
</dbReference>
<dbReference type="AlphaFoldDB" id="A0A2M7D9C6"/>
<organism evidence="1 2">
    <name type="scientific">Candidatus Nealsonbacteria bacterium CG02_land_8_20_14_3_00_37_10</name>
    <dbReference type="NCBI Taxonomy" id="1974699"/>
    <lineage>
        <taxon>Bacteria</taxon>
        <taxon>Candidatus Nealsoniibacteriota</taxon>
    </lineage>
</organism>
<name>A0A2M7D9C6_9BACT</name>
<evidence type="ECO:0000313" key="2">
    <source>
        <dbReference type="Proteomes" id="UP000230864"/>
    </source>
</evidence>
<accession>A0A2M7D9C6</accession>
<dbReference type="Proteomes" id="UP000230864">
    <property type="component" value="Unassembled WGS sequence"/>
</dbReference>
<protein>
    <recommendedName>
        <fullName evidence="3">HEPN domain-containing protein</fullName>
    </recommendedName>
</protein>
<reference evidence="2" key="1">
    <citation type="submission" date="2017-09" db="EMBL/GenBank/DDBJ databases">
        <title>Depth-based differentiation of microbial function through sediment-hosted aquifers and enrichment of novel symbionts in the deep terrestrial subsurface.</title>
        <authorList>
            <person name="Probst A.J."/>
            <person name="Ladd B."/>
            <person name="Jarett J.K."/>
            <person name="Geller-Mcgrath D.E."/>
            <person name="Sieber C.M.K."/>
            <person name="Emerson J.B."/>
            <person name="Anantharaman K."/>
            <person name="Thomas B.C."/>
            <person name="Malmstrom R."/>
            <person name="Stieglmeier M."/>
            <person name="Klingl A."/>
            <person name="Woyke T."/>
            <person name="Ryan C.M."/>
            <person name="Banfield J.F."/>
        </authorList>
    </citation>
    <scope>NUCLEOTIDE SEQUENCE [LARGE SCALE GENOMIC DNA]</scope>
</reference>
<comment type="caution">
    <text evidence="1">The sequence shown here is derived from an EMBL/GenBank/DDBJ whole genome shotgun (WGS) entry which is preliminary data.</text>
</comment>